<evidence type="ECO:0000313" key="1">
    <source>
        <dbReference type="EMBL" id="KAF6233541.1"/>
    </source>
</evidence>
<keyword evidence="2" id="KW-1185">Reference proteome</keyword>
<dbReference type="Proteomes" id="UP000578531">
    <property type="component" value="Unassembled WGS sequence"/>
</dbReference>
<reference evidence="1 2" key="1">
    <citation type="journal article" date="2020" name="Genomics">
        <title>Complete, high-quality genomes from long-read metagenomic sequencing of two wolf lichen thalli reveals enigmatic genome architecture.</title>
        <authorList>
            <person name="McKenzie S.K."/>
            <person name="Walston R.F."/>
            <person name="Allen J.L."/>
        </authorList>
    </citation>
    <scope>NUCLEOTIDE SEQUENCE [LARGE SCALE GENOMIC DNA]</scope>
    <source>
        <strain evidence="1">WasteWater2</strain>
    </source>
</reference>
<sequence>MATGTDPAKRLRFDLFTKHVDNTHSEACYQMAFNTFDSFPTSLPNQRKGWNEGWIFDGKSMGDTGQIYSDAPRPGCQQVLEDNTCMRWIFFNSTEGIWQEDWTRRRTRRILLARRQDMANISRISEGQCGYGTHSTVKTSMRPGKTSDMMFLNELKPSDVFDYYHYTSAKSSLVEAYTDYGCLEIQGKQWACISGLPAMGAMAIERGG</sequence>
<name>A0A8H6FRT6_9LECA</name>
<protein>
    <submittedName>
        <fullName evidence="1">Uncharacterized protein</fullName>
    </submittedName>
</protein>
<comment type="caution">
    <text evidence="1">The sequence shown here is derived from an EMBL/GenBank/DDBJ whole genome shotgun (WGS) entry which is preliminary data.</text>
</comment>
<proteinExistence type="predicted"/>
<evidence type="ECO:0000313" key="2">
    <source>
        <dbReference type="Proteomes" id="UP000578531"/>
    </source>
</evidence>
<dbReference type="AlphaFoldDB" id="A0A8H6FRT6"/>
<organism evidence="1 2">
    <name type="scientific">Letharia columbiana</name>
    <dbReference type="NCBI Taxonomy" id="112416"/>
    <lineage>
        <taxon>Eukaryota</taxon>
        <taxon>Fungi</taxon>
        <taxon>Dikarya</taxon>
        <taxon>Ascomycota</taxon>
        <taxon>Pezizomycotina</taxon>
        <taxon>Lecanoromycetes</taxon>
        <taxon>OSLEUM clade</taxon>
        <taxon>Lecanoromycetidae</taxon>
        <taxon>Lecanorales</taxon>
        <taxon>Lecanorineae</taxon>
        <taxon>Parmeliaceae</taxon>
        <taxon>Letharia</taxon>
    </lineage>
</organism>
<dbReference type="RefSeq" id="XP_037162958.1">
    <property type="nucleotide sequence ID" value="XM_037310172.1"/>
</dbReference>
<accession>A0A8H6FRT6</accession>
<dbReference type="EMBL" id="JACCJC010000036">
    <property type="protein sequence ID" value="KAF6233541.1"/>
    <property type="molecule type" value="Genomic_DNA"/>
</dbReference>
<gene>
    <name evidence="1" type="ORF">HO173_008272</name>
</gene>
<dbReference type="GeneID" id="59289928"/>